<accession>A0A1T5MP85</accession>
<dbReference type="NCBIfam" id="TIGR01730">
    <property type="entry name" value="RND_mfp"/>
    <property type="match status" value="1"/>
</dbReference>
<keyword evidence="3" id="KW-0732">Signal</keyword>
<protein>
    <submittedName>
        <fullName evidence="5">RND family efflux transporter, MFP subunit</fullName>
    </submittedName>
</protein>
<dbReference type="Proteomes" id="UP000190961">
    <property type="component" value="Unassembled WGS sequence"/>
</dbReference>
<dbReference type="Pfam" id="PF25917">
    <property type="entry name" value="BSH_RND"/>
    <property type="match status" value="1"/>
</dbReference>
<evidence type="ECO:0000259" key="4">
    <source>
        <dbReference type="Pfam" id="PF25917"/>
    </source>
</evidence>
<evidence type="ECO:0000256" key="2">
    <source>
        <dbReference type="SAM" id="Coils"/>
    </source>
</evidence>
<evidence type="ECO:0000313" key="6">
    <source>
        <dbReference type="Proteomes" id="UP000190961"/>
    </source>
</evidence>
<dbReference type="SUPFAM" id="SSF111369">
    <property type="entry name" value="HlyD-like secretion proteins"/>
    <property type="match status" value="1"/>
</dbReference>
<dbReference type="Gene3D" id="2.40.50.100">
    <property type="match status" value="1"/>
</dbReference>
<proteinExistence type="inferred from homology"/>
<sequence>MKIYSYSAAALFLPVSIFFVACSGDATQHAISPDAAVKVTVAIAGKKSDDVIRSSGQIEAAETAVISTRVMGFITHIYVKAGDNVRQGQLLVAIHNADIQAKRAQAQAMVEEAGAALKDAQKDYDRYTELYKQQSASEKELENIALHYQSAKAKAETALQMQREAEATLAYTQIVAPFTGVIVQRNQDVGSMASPGAAILVLEQDGKYQISTSVAEEDIDHVRLGVPATIEIKSSGRNIEGKVTEVSPSSQMNGGRYLVKIGIPENAKQGLYVGMYAQVSITASDKTESIDSTILIPATALVYEDQLTGLYTISENATALLRWVRPGRAYGEQVEILSGLRANEPYILAAEGRLYNGVPVSVK</sequence>
<keyword evidence="2" id="KW-0175">Coiled coil</keyword>
<dbReference type="STRING" id="688867.SAMN05660236_5939"/>
<name>A0A1T5MP85_9BACT</name>
<dbReference type="PANTHER" id="PTHR30469:SF15">
    <property type="entry name" value="HLYD FAMILY OF SECRETION PROTEINS"/>
    <property type="match status" value="1"/>
</dbReference>
<gene>
    <name evidence="5" type="ORF">SAMN05660236_5939</name>
</gene>
<feature type="chain" id="PRO_5013137862" evidence="3">
    <location>
        <begin position="22"/>
        <end position="363"/>
    </location>
</feature>
<feature type="coiled-coil region" evidence="2">
    <location>
        <begin position="103"/>
        <end position="137"/>
    </location>
</feature>
<dbReference type="OrthoDB" id="9806939at2"/>
<comment type="similarity">
    <text evidence="1">Belongs to the membrane fusion protein (MFP) (TC 8.A.1) family.</text>
</comment>
<evidence type="ECO:0000313" key="5">
    <source>
        <dbReference type="EMBL" id="SKC89813.1"/>
    </source>
</evidence>
<dbReference type="PANTHER" id="PTHR30469">
    <property type="entry name" value="MULTIDRUG RESISTANCE PROTEIN MDTA"/>
    <property type="match status" value="1"/>
</dbReference>
<dbReference type="PROSITE" id="PS51257">
    <property type="entry name" value="PROKAR_LIPOPROTEIN"/>
    <property type="match status" value="1"/>
</dbReference>
<dbReference type="GO" id="GO:1990281">
    <property type="term" value="C:efflux pump complex"/>
    <property type="evidence" value="ECO:0007669"/>
    <property type="project" value="TreeGrafter"/>
</dbReference>
<dbReference type="GO" id="GO:0015562">
    <property type="term" value="F:efflux transmembrane transporter activity"/>
    <property type="evidence" value="ECO:0007669"/>
    <property type="project" value="TreeGrafter"/>
</dbReference>
<dbReference type="RefSeq" id="WP_079690419.1">
    <property type="nucleotide sequence ID" value="NZ_FUZU01000005.1"/>
</dbReference>
<dbReference type="Gene3D" id="1.10.287.470">
    <property type="entry name" value="Helix hairpin bin"/>
    <property type="match status" value="1"/>
</dbReference>
<feature type="signal peptide" evidence="3">
    <location>
        <begin position="1"/>
        <end position="21"/>
    </location>
</feature>
<reference evidence="5 6" key="1">
    <citation type="submission" date="2017-02" db="EMBL/GenBank/DDBJ databases">
        <authorList>
            <person name="Peterson S.W."/>
        </authorList>
    </citation>
    <scope>NUCLEOTIDE SEQUENCE [LARGE SCALE GENOMIC DNA]</scope>
    <source>
        <strain evidence="5 6">DSM 25262</strain>
    </source>
</reference>
<dbReference type="AlphaFoldDB" id="A0A1T5MP85"/>
<dbReference type="Gene3D" id="2.40.420.20">
    <property type="match status" value="1"/>
</dbReference>
<dbReference type="Gene3D" id="2.40.30.170">
    <property type="match status" value="1"/>
</dbReference>
<dbReference type="InterPro" id="IPR058625">
    <property type="entry name" value="MdtA-like_BSH"/>
</dbReference>
<evidence type="ECO:0000256" key="3">
    <source>
        <dbReference type="SAM" id="SignalP"/>
    </source>
</evidence>
<dbReference type="EMBL" id="FUZU01000005">
    <property type="protein sequence ID" value="SKC89813.1"/>
    <property type="molecule type" value="Genomic_DNA"/>
</dbReference>
<feature type="domain" description="Multidrug resistance protein MdtA-like barrel-sandwich hybrid" evidence="4">
    <location>
        <begin position="63"/>
        <end position="197"/>
    </location>
</feature>
<keyword evidence="6" id="KW-1185">Reference proteome</keyword>
<evidence type="ECO:0000256" key="1">
    <source>
        <dbReference type="ARBA" id="ARBA00009477"/>
    </source>
</evidence>
<dbReference type="InterPro" id="IPR006143">
    <property type="entry name" value="RND_pump_MFP"/>
</dbReference>
<organism evidence="5 6">
    <name type="scientific">Ohtaekwangia koreensis</name>
    <dbReference type="NCBI Taxonomy" id="688867"/>
    <lineage>
        <taxon>Bacteria</taxon>
        <taxon>Pseudomonadati</taxon>
        <taxon>Bacteroidota</taxon>
        <taxon>Cytophagia</taxon>
        <taxon>Cytophagales</taxon>
        <taxon>Fulvivirgaceae</taxon>
        <taxon>Ohtaekwangia</taxon>
    </lineage>
</organism>